<keyword evidence="3" id="KW-0378">Hydrolase</keyword>
<dbReference type="Gene3D" id="1.10.3210.10">
    <property type="entry name" value="Hypothetical protein af1432"/>
    <property type="match status" value="1"/>
</dbReference>
<dbReference type="Pfam" id="PF13487">
    <property type="entry name" value="HD_5"/>
    <property type="match status" value="1"/>
</dbReference>
<keyword evidence="1" id="KW-0175">Coiled coil</keyword>
<organism evidence="3 4">
    <name type="scientific">Clostridium saccharobutylicum</name>
    <dbReference type="NCBI Taxonomy" id="169679"/>
    <lineage>
        <taxon>Bacteria</taxon>
        <taxon>Bacillati</taxon>
        <taxon>Bacillota</taxon>
        <taxon>Clostridia</taxon>
        <taxon>Eubacteriales</taxon>
        <taxon>Clostridiaceae</taxon>
        <taxon>Clostridium</taxon>
    </lineage>
</organism>
<proteinExistence type="predicted"/>
<evidence type="ECO:0000256" key="1">
    <source>
        <dbReference type="SAM" id="Coils"/>
    </source>
</evidence>
<dbReference type="GO" id="GO:0071111">
    <property type="term" value="F:cyclic-guanylate-specific phosphodiesterase activity"/>
    <property type="evidence" value="ECO:0007669"/>
    <property type="project" value="UniProtKB-EC"/>
</dbReference>
<feature type="coiled-coil region" evidence="1">
    <location>
        <begin position="57"/>
        <end position="84"/>
    </location>
</feature>
<evidence type="ECO:0000259" key="2">
    <source>
        <dbReference type="PROSITE" id="PS51832"/>
    </source>
</evidence>
<accession>A0A1S8NI71</accession>
<dbReference type="InterPro" id="IPR006675">
    <property type="entry name" value="HDIG_dom"/>
</dbReference>
<dbReference type="PROSITE" id="PS51832">
    <property type="entry name" value="HD_GYP"/>
    <property type="match status" value="1"/>
</dbReference>
<comment type="caution">
    <text evidence="3">The sequence shown here is derived from an EMBL/GenBank/DDBJ whole genome shotgun (WGS) entry which is preliminary data.</text>
</comment>
<evidence type="ECO:0000313" key="4">
    <source>
        <dbReference type="Proteomes" id="UP000191154"/>
    </source>
</evidence>
<sequence length="363" mass="41415">MMDAKTRIVNINNLEKGMVIAKNVEENGQLLLKRDSIVTELIIEKLKTVIFIGNIEIYDLEEENEKLEEKKENSVLQNKKQEEYNKVDEEFKLISSKLHATFSQIANQDSVCMDEVRVFSKKIQNELNPSNIVIKNIVLHGSGTDPIYRHAVNVAALSALLGKWLGFENTQLNLLVYSAILHDFGKTKINDEIIGKNDCLNLREFNIVKTHAQIGYNIAKEIPFLDKSVSYGVLMHHEREDGSGYPLGLKGDSIHKFAKIIAIADVFDAINSNRGYKDKKPPFEALQIVKSEGLGKLNYEYVKVFLEHVSNYYMGEEVLLNTGEKCRIIQMNLNNIDKPLLLKGDNFIDLEKEKHLHIKEMLL</sequence>
<dbReference type="NCBIfam" id="TIGR00277">
    <property type="entry name" value="HDIG"/>
    <property type="match status" value="1"/>
</dbReference>
<dbReference type="SUPFAM" id="SSF109604">
    <property type="entry name" value="HD-domain/PDEase-like"/>
    <property type="match status" value="1"/>
</dbReference>
<gene>
    <name evidence="3" type="primary">rpfG_2</name>
    <name evidence="3" type="ORF">CLOSAC_04400</name>
</gene>
<dbReference type="EMBL" id="LZYZ01000001">
    <property type="protein sequence ID" value="OOM16169.1"/>
    <property type="molecule type" value="Genomic_DNA"/>
</dbReference>
<evidence type="ECO:0000313" key="3">
    <source>
        <dbReference type="EMBL" id="OOM16169.1"/>
    </source>
</evidence>
<dbReference type="PANTHER" id="PTHR43155">
    <property type="entry name" value="CYCLIC DI-GMP PHOSPHODIESTERASE PA4108-RELATED"/>
    <property type="match status" value="1"/>
</dbReference>
<dbReference type="Proteomes" id="UP000191154">
    <property type="component" value="Unassembled WGS sequence"/>
</dbReference>
<name>A0A1S8NI71_CLOSA</name>
<dbReference type="SMART" id="SM00471">
    <property type="entry name" value="HDc"/>
    <property type="match status" value="1"/>
</dbReference>
<dbReference type="PANTHER" id="PTHR43155:SF2">
    <property type="entry name" value="CYCLIC DI-GMP PHOSPHODIESTERASE PA4108"/>
    <property type="match status" value="1"/>
</dbReference>
<dbReference type="InterPro" id="IPR037522">
    <property type="entry name" value="HD_GYP_dom"/>
</dbReference>
<dbReference type="AlphaFoldDB" id="A0A1S8NI71"/>
<dbReference type="CDD" id="cd00077">
    <property type="entry name" value="HDc"/>
    <property type="match status" value="1"/>
</dbReference>
<dbReference type="STRING" id="169679.CSACC_38420"/>
<dbReference type="EC" id="3.1.4.52" evidence="3"/>
<protein>
    <submittedName>
        <fullName evidence="3">Cyclic di-GMP phosphodiesterase response regulator RpfG</fullName>
        <ecNumber evidence="3">3.1.4.52</ecNumber>
    </submittedName>
</protein>
<feature type="domain" description="HD-GYP" evidence="2">
    <location>
        <begin position="125"/>
        <end position="321"/>
    </location>
</feature>
<dbReference type="InterPro" id="IPR003607">
    <property type="entry name" value="HD/PDEase_dom"/>
</dbReference>
<reference evidence="3 4" key="1">
    <citation type="submission" date="2016-05" db="EMBL/GenBank/DDBJ databases">
        <title>Microbial solvent formation.</title>
        <authorList>
            <person name="Poehlein A."/>
            <person name="Montoya Solano J.D."/>
            <person name="Flitsch S."/>
            <person name="Krabben P."/>
            <person name="Duerre P."/>
            <person name="Daniel R."/>
        </authorList>
    </citation>
    <scope>NUCLEOTIDE SEQUENCE [LARGE SCALE GENOMIC DNA]</scope>
    <source>
        <strain evidence="3 4">L1-8</strain>
    </source>
</reference>